<comment type="caution">
    <text evidence="1">The sequence shown here is derived from an EMBL/GenBank/DDBJ whole genome shotgun (WGS) entry which is preliminary data.</text>
</comment>
<gene>
    <name evidence="1" type="ORF">CEXT_127111</name>
</gene>
<keyword evidence="2" id="KW-1185">Reference proteome</keyword>
<reference evidence="1 2" key="1">
    <citation type="submission" date="2021-06" db="EMBL/GenBank/DDBJ databases">
        <title>Caerostris extrusa draft genome.</title>
        <authorList>
            <person name="Kono N."/>
            <person name="Arakawa K."/>
        </authorList>
    </citation>
    <scope>NUCLEOTIDE SEQUENCE [LARGE SCALE GENOMIC DNA]</scope>
</reference>
<dbReference type="Proteomes" id="UP001054945">
    <property type="component" value="Unassembled WGS sequence"/>
</dbReference>
<accession>A0AAV4XDS2</accession>
<evidence type="ECO:0000313" key="1">
    <source>
        <dbReference type="EMBL" id="GIY92144.1"/>
    </source>
</evidence>
<organism evidence="1 2">
    <name type="scientific">Caerostris extrusa</name>
    <name type="common">Bark spider</name>
    <name type="synonym">Caerostris bankana</name>
    <dbReference type="NCBI Taxonomy" id="172846"/>
    <lineage>
        <taxon>Eukaryota</taxon>
        <taxon>Metazoa</taxon>
        <taxon>Ecdysozoa</taxon>
        <taxon>Arthropoda</taxon>
        <taxon>Chelicerata</taxon>
        <taxon>Arachnida</taxon>
        <taxon>Araneae</taxon>
        <taxon>Araneomorphae</taxon>
        <taxon>Entelegynae</taxon>
        <taxon>Araneoidea</taxon>
        <taxon>Araneidae</taxon>
        <taxon>Caerostris</taxon>
    </lineage>
</organism>
<evidence type="ECO:0000313" key="2">
    <source>
        <dbReference type="Proteomes" id="UP001054945"/>
    </source>
</evidence>
<name>A0AAV4XDS2_CAEEX</name>
<dbReference type="AlphaFoldDB" id="A0AAV4XDS2"/>
<protein>
    <submittedName>
        <fullName evidence="1">Uncharacterized protein</fullName>
    </submittedName>
</protein>
<dbReference type="EMBL" id="BPLR01017504">
    <property type="protein sequence ID" value="GIY92144.1"/>
    <property type="molecule type" value="Genomic_DNA"/>
</dbReference>
<proteinExistence type="predicted"/>
<sequence length="135" mass="15643">MLFKLTEIFSSSDKPKLNLTKCKHCSRFCVCSRQIAHTENQTGSLHLLNSVCVCFAKAARRELLRPFTEKIIAVDACFEDSFCAIFGRTCTKFSNRTQGEYVGRKTSKRCPSEFFSKRPHTFKNRLENFQRDKRS</sequence>